<feature type="compositionally biased region" description="Low complexity" evidence="1">
    <location>
        <begin position="1"/>
        <end position="15"/>
    </location>
</feature>
<evidence type="ECO:0000313" key="2">
    <source>
        <dbReference type="EMBL" id="MBD3933199.1"/>
    </source>
</evidence>
<evidence type="ECO:0000256" key="1">
    <source>
        <dbReference type="SAM" id="MobiDB-lite"/>
    </source>
</evidence>
<dbReference type="EMBL" id="JACXYU010000008">
    <property type="protein sequence ID" value="MBD3933199.1"/>
    <property type="molecule type" value="Genomic_DNA"/>
</dbReference>
<dbReference type="AlphaFoldDB" id="A0A927F2W6"/>
<name>A0A927F2W6_9ACTN</name>
<comment type="caution">
    <text evidence="2">The sequence shown here is derived from an EMBL/GenBank/DDBJ whole genome shotgun (WGS) entry which is preliminary data.</text>
</comment>
<keyword evidence="3" id="KW-1185">Reference proteome</keyword>
<feature type="region of interest" description="Disordered" evidence="1">
    <location>
        <begin position="1"/>
        <end position="45"/>
    </location>
</feature>
<dbReference type="RefSeq" id="WP_191210486.1">
    <property type="nucleotide sequence ID" value="NZ_BAABKL010000003.1"/>
</dbReference>
<protein>
    <submittedName>
        <fullName evidence="2">Uncharacterized protein</fullName>
    </submittedName>
</protein>
<accession>A0A927F2W6</accession>
<gene>
    <name evidence="2" type="ORF">IF129_16785</name>
</gene>
<sequence>MGAARGAGAAPGEGAVRADGDRAGIDRGTAEPRSPTRPLSPARRRDEATALLEQWRAEHLLSDAVWAVAAYALPIIVSHGTLRASPRRIAERTGLDIAVVNRALLDLCLAGCLRPVGETSRAQHTIYRLG</sequence>
<organism evidence="2 3">
    <name type="scientific">Streptomyces chumphonensis</name>
    <dbReference type="NCBI Taxonomy" id="1214925"/>
    <lineage>
        <taxon>Bacteria</taxon>
        <taxon>Bacillati</taxon>
        <taxon>Actinomycetota</taxon>
        <taxon>Actinomycetes</taxon>
        <taxon>Kitasatosporales</taxon>
        <taxon>Streptomycetaceae</taxon>
        <taxon>Streptomyces</taxon>
    </lineage>
</organism>
<dbReference type="Proteomes" id="UP000632289">
    <property type="component" value="Unassembled WGS sequence"/>
</dbReference>
<reference evidence="2" key="1">
    <citation type="submission" date="2020-09" db="EMBL/GenBank/DDBJ databases">
        <title>Secondary metabolite and genome analysis of marine Streptomyces chumphonensis KK1-2T.</title>
        <authorList>
            <person name="Phongsopitanun W."/>
            <person name="Kanchanasin P."/>
            <person name="Pittayakhajonwut P."/>
            <person name="Suwanborirux K."/>
            <person name="Tanasupawat S."/>
        </authorList>
    </citation>
    <scope>NUCLEOTIDE SEQUENCE</scope>
    <source>
        <strain evidence="2">KK1-2</strain>
    </source>
</reference>
<proteinExistence type="predicted"/>
<feature type="compositionally biased region" description="Basic and acidic residues" evidence="1">
    <location>
        <begin position="16"/>
        <end position="30"/>
    </location>
</feature>
<evidence type="ECO:0000313" key="3">
    <source>
        <dbReference type="Proteomes" id="UP000632289"/>
    </source>
</evidence>